<sequence length="376" mass="43094">MFTRFSLLALVGSIAHVWEVAPALVPVERFVPIDSIVPINNIASVEHFPYMMVNPTHQHLDVYYSMTEPTAHSKHIRHRRLNVQDVYSALAKESNGQEVITELKHHANSPWPAHPMVVDHPRKSSWPWLTWNRRDVIDRCSTSANAAAINKVCTQQLDTQPSIMLVPFGNVIHIKYPMTMSSNHPSESYILRTDVRTRKVLSDLRKKTSAKSSEAINKITSAAHLNAGQVDLSRVDLLLPVHWSYRDTTMVYRLLGAREADAIRKACVGQVNDLPDQIPVYIGHRGGLTWSQINARPLQDWMAHDDHFLPNIDDGYQVRGKEIQIRIPTPFKLLSQIFRSPSISTHINLLFQVLSDLKFYSYKRYFSHLNKLKYLR</sequence>
<name>A0A180H0K8_PUCT1</name>
<dbReference type="EMBL" id="ADAS02000009">
    <property type="protein sequence ID" value="OAV98139.1"/>
    <property type="molecule type" value="Genomic_DNA"/>
</dbReference>
<reference evidence="2" key="1">
    <citation type="submission" date="2009-11" db="EMBL/GenBank/DDBJ databases">
        <authorList>
            <consortium name="The Broad Institute Genome Sequencing Platform"/>
            <person name="Ward D."/>
            <person name="Feldgarden M."/>
            <person name="Earl A."/>
            <person name="Young S.K."/>
            <person name="Zeng Q."/>
            <person name="Koehrsen M."/>
            <person name="Alvarado L."/>
            <person name="Berlin A."/>
            <person name="Bochicchio J."/>
            <person name="Borenstein D."/>
            <person name="Chapman S.B."/>
            <person name="Chen Z."/>
            <person name="Engels R."/>
            <person name="Freedman E."/>
            <person name="Gellesch M."/>
            <person name="Goldberg J."/>
            <person name="Griggs A."/>
            <person name="Gujja S."/>
            <person name="Heilman E."/>
            <person name="Heiman D."/>
            <person name="Hepburn T."/>
            <person name="Howarth C."/>
            <person name="Jen D."/>
            <person name="Larson L."/>
            <person name="Lewis B."/>
            <person name="Mehta T."/>
            <person name="Park D."/>
            <person name="Pearson M."/>
            <person name="Roberts A."/>
            <person name="Saif S."/>
            <person name="Shea T."/>
            <person name="Shenoy N."/>
            <person name="Sisk P."/>
            <person name="Stolte C."/>
            <person name="Sykes S."/>
            <person name="Thomson T."/>
            <person name="Walk T."/>
            <person name="White J."/>
            <person name="Yandava C."/>
            <person name="Izard J."/>
            <person name="Baranova O.V."/>
            <person name="Blanton J.M."/>
            <person name="Tanner A.C."/>
            <person name="Dewhirst F.E."/>
            <person name="Haas B."/>
            <person name="Nusbaum C."/>
            <person name="Birren B."/>
        </authorList>
    </citation>
    <scope>NUCLEOTIDE SEQUENCE [LARGE SCALE GENOMIC DNA]</scope>
    <source>
        <strain evidence="2">1-1 BBBD Race 1</strain>
    </source>
</reference>
<reference evidence="3 4" key="3">
    <citation type="journal article" date="2017" name="G3 (Bethesda)">
        <title>Comparative analysis highlights variable genome content of wheat rusts and divergence of the mating loci.</title>
        <authorList>
            <person name="Cuomo C.A."/>
            <person name="Bakkeren G."/>
            <person name="Khalil H.B."/>
            <person name="Panwar V."/>
            <person name="Joly D."/>
            <person name="Linning R."/>
            <person name="Sakthikumar S."/>
            <person name="Song X."/>
            <person name="Adiconis X."/>
            <person name="Fan L."/>
            <person name="Goldberg J.M."/>
            <person name="Levin J.Z."/>
            <person name="Young S."/>
            <person name="Zeng Q."/>
            <person name="Anikster Y."/>
            <person name="Bruce M."/>
            <person name="Wang M."/>
            <person name="Yin C."/>
            <person name="McCallum B."/>
            <person name="Szabo L.J."/>
            <person name="Hulbert S."/>
            <person name="Chen X."/>
            <person name="Fellers J.P."/>
        </authorList>
    </citation>
    <scope>NUCLEOTIDE SEQUENCE</scope>
    <source>
        <strain evidence="4">Isolate 1-1 / race 1 (BBBD)</strain>
        <strain evidence="3">isolate 1-1 / race 1 (BBBD)</strain>
    </source>
</reference>
<feature type="chain" id="PRO_5008110530" evidence="1">
    <location>
        <begin position="24"/>
        <end position="376"/>
    </location>
</feature>
<evidence type="ECO:0000313" key="3">
    <source>
        <dbReference type="EnsemblFungi" id="PTTG_25816-t43_1-p1"/>
    </source>
</evidence>
<dbReference type="AlphaFoldDB" id="A0A180H0K8"/>
<dbReference type="EnsemblFungi" id="PTTG_25816-t43_1">
    <property type="protein sequence ID" value="PTTG_25816-t43_1-p1"/>
    <property type="gene ID" value="PTTG_25816"/>
</dbReference>
<keyword evidence="1" id="KW-0732">Signal</keyword>
<gene>
    <name evidence="2" type="ORF">PTTG_25816</name>
</gene>
<organism evidence="2">
    <name type="scientific">Puccinia triticina (isolate 1-1 / race 1 (BBBD))</name>
    <name type="common">Brown leaf rust fungus</name>
    <dbReference type="NCBI Taxonomy" id="630390"/>
    <lineage>
        <taxon>Eukaryota</taxon>
        <taxon>Fungi</taxon>
        <taxon>Dikarya</taxon>
        <taxon>Basidiomycota</taxon>
        <taxon>Pucciniomycotina</taxon>
        <taxon>Pucciniomycetes</taxon>
        <taxon>Pucciniales</taxon>
        <taxon>Pucciniaceae</taxon>
        <taxon>Puccinia</taxon>
    </lineage>
</organism>
<protein>
    <submittedName>
        <fullName evidence="2 3">Uncharacterized protein</fullName>
    </submittedName>
</protein>
<dbReference type="Proteomes" id="UP000005240">
    <property type="component" value="Unassembled WGS sequence"/>
</dbReference>
<evidence type="ECO:0000313" key="2">
    <source>
        <dbReference type="EMBL" id="OAV98139.1"/>
    </source>
</evidence>
<proteinExistence type="predicted"/>
<reference evidence="3" key="4">
    <citation type="submission" date="2025-05" db="UniProtKB">
        <authorList>
            <consortium name="EnsemblFungi"/>
        </authorList>
    </citation>
    <scope>IDENTIFICATION</scope>
    <source>
        <strain evidence="3">isolate 1-1 / race 1 (BBBD)</strain>
    </source>
</reference>
<keyword evidence="4" id="KW-1185">Reference proteome</keyword>
<accession>A0A180H0K8</accession>
<dbReference type="VEuPathDB" id="FungiDB:PTTG_25816"/>
<reference evidence="2" key="2">
    <citation type="submission" date="2016-05" db="EMBL/GenBank/DDBJ databases">
        <title>Comparative analysis highlights variable genome content of wheat rusts and divergence of the mating loci.</title>
        <authorList>
            <person name="Cuomo C.A."/>
            <person name="Bakkeren G."/>
            <person name="Szabo L."/>
            <person name="Khalil H."/>
            <person name="Joly D."/>
            <person name="Goldberg J."/>
            <person name="Young S."/>
            <person name="Zeng Q."/>
            <person name="Fellers J."/>
        </authorList>
    </citation>
    <scope>NUCLEOTIDE SEQUENCE [LARGE SCALE GENOMIC DNA]</scope>
    <source>
        <strain evidence="2">1-1 BBBD Race 1</strain>
    </source>
</reference>
<evidence type="ECO:0000256" key="1">
    <source>
        <dbReference type="SAM" id="SignalP"/>
    </source>
</evidence>
<evidence type="ECO:0000313" key="4">
    <source>
        <dbReference type="Proteomes" id="UP000005240"/>
    </source>
</evidence>
<feature type="signal peptide" evidence="1">
    <location>
        <begin position="1"/>
        <end position="23"/>
    </location>
</feature>